<dbReference type="Pfam" id="PF14372">
    <property type="entry name" value="hAT-like_RNase-H"/>
    <property type="match status" value="1"/>
</dbReference>
<evidence type="ECO:0000313" key="2">
    <source>
        <dbReference type="EMBL" id="KAK8600338.1"/>
    </source>
</evidence>
<keyword evidence="3" id="KW-1185">Reference proteome</keyword>
<dbReference type="SUPFAM" id="SSF53098">
    <property type="entry name" value="Ribonuclease H-like"/>
    <property type="match status" value="1"/>
</dbReference>
<dbReference type="EMBL" id="JBBPBM010000001">
    <property type="protein sequence ID" value="KAK8600338.1"/>
    <property type="molecule type" value="Genomic_DNA"/>
</dbReference>
<evidence type="ECO:0000313" key="3">
    <source>
        <dbReference type="Proteomes" id="UP001472677"/>
    </source>
</evidence>
<accession>A0ABR2GBN8</accession>
<name>A0ABR2GBN8_9ROSI</name>
<feature type="domain" description="hAT-like transposase RNase-H fold" evidence="1">
    <location>
        <begin position="2"/>
        <end position="71"/>
    </location>
</feature>
<proteinExistence type="predicted"/>
<evidence type="ECO:0000259" key="1">
    <source>
        <dbReference type="Pfam" id="PF14372"/>
    </source>
</evidence>
<gene>
    <name evidence="2" type="ORF">V6N12_050194</name>
</gene>
<comment type="caution">
    <text evidence="2">The sequence shown here is derived from an EMBL/GenBank/DDBJ whole genome shotgun (WGS) entry which is preliminary data.</text>
</comment>
<organism evidence="2 3">
    <name type="scientific">Hibiscus sabdariffa</name>
    <name type="common">roselle</name>
    <dbReference type="NCBI Taxonomy" id="183260"/>
    <lineage>
        <taxon>Eukaryota</taxon>
        <taxon>Viridiplantae</taxon>
        <taxon>Streptophyta</taxon>
        <taxon>Embryophyta</taxon>
        <taxon>Tracheophyta</taxon>
        <taxon>Spermatophyta</taxon>
        <taxon>Magnoliopsida</taxon>
        <taxon>eudicotyledons</taxon>
        <taxon>Gunneridae</taxon>
        <taxon>Pentapetalae</taxon>
        <taxon>rosids</taxon>
        <taxon>malvids</taxon>
        <taxon>Malvales</taxon>
        <taxon>Malvaceae</taxon>
        <taxon>Malvoideae</taxon>
        <taxon>Hibiscus</taxon>
    </lineage>
</organism>
<reference evidence="2 3" key="1">
    <citation type="journal article" date="2024" name="G3 (Bethesda)">
        <title>Genome assembly of Hibiscus sabdariffa L. provides insights into metabolisms of medicinal natural products.</title>
        <authorList>
            <person name="Kim T."/>
        </authorList>
    </citation>
    <scope>NUCLEOTIDE SEQUENCE [LARGE SCALE GENOMIC DNA]</scope>
    <source>
        <strain evidence="2">TK-2024</strain>
        <tissue evidence="2">Old leaves</tissue>
    </source>
</reference>
<dbReference type="InterPro" id="IPR025525">
    <property type="entry name" value="hAT-like_transposase_RNase-H"/>
</dbReference>
<dbReference type="InterPro" id="IPR012337">
    <property type="entry name" value="RNaseH-like_sf"/>
</dbReference>
<dbReference type="Proteomes" id="UP001472677">
    <property type="component" value="Unassembled WGS sequence"/>
</dbReference>
<sequence length="192" mass="22313">MGRQMRENFDRYYGELGKTNVMMLVALVLEPRYKLRFVRFSLRKLFPLDFTKVDAMCNHLYDVIQKLYDFYNARISSSSKNSAHGSKLQRMDVDGSENAMPSQNENLNNLYNEFNEEDAEDQLTGYPVLVPVPTNIETNPWNLRPSRSGTGSNFQEFVTTEIGTNSRQIDRVPGLAHPYWEGYTWFYYSCNG</sequence>
<protein>
    <recommendedName>
        <fullName evidence="1">hAT-like transposase RNase-H fold domain-containing protein</fullName>
    </recommendedName>
</protein>